<keyword evidence="5 12" id="KW-1133">Transmembrane helix</keyword>
<evidence type="ECO:0000256" key="3">
    <source>
        <dbReference type="ARBA" id="ARBA00022692"/>
    </source>
</evidence>
<evidence type="ECO:0000256" key="2">
    <source>
        <dbReference type="ARBA" id="ARBA00022475"/>
    </source>
</evidence>
<keyword evidence="10" id="KW-1015">Disulfide bond</keyword>
<dbReference type="Pfam" id="PF02628">
    <property type="entry name" value="COX15-CtaA"/>
    <property type="match status" value="1"/>
</dbReference>
<keyword evidence="6" id="KW-0560">Oxidoreductase</keyword>
<feature type="transmembrane region" description="Helical" evidence="12">
    <location>
        <begin position="267"/>
        <end position="288"/>
    </location>
</feature>
<dbReference type="GO" id="GO:0006784">
    <property type="term" value="P:heme A biosynthetic process"/>
    <property type="evidence" value="ECO:0007669"/>
    <property type="project" value="InterPro"/>
</dbReference>
<organism evidence="13 14">
    <name type="scientific">Spirosoma aureum</name>
    <dbReference type="NCBI Taxonomy" id="2692134"/>
    <lineage>
        <taxon>Bacteria</taxon>
        <taxon>Pseudomonadati</taxon>
        <taxon>Bacteroidota</taxon>
        <taxon>Cytophagia</taxon>
        <taxon>Cytophagales</taxon>
        <taxon>Cytophagaceae</taxon>
        <taxon>Spirosoma</taxon>
    </lineage>
</organism>
<evidence type="ECO:0000256" key="5">
    <source>
        <dbReference type="ARBA" id="ARBA00022989"/>
    </source>
</evidence>
<evidence type="ECO:0000313" key="13">
    <source>
        <dbReference type="EMBL" id="QIP17596.1"/>
    </source>
</evidence>
<feature type="transmembrane region" description="Helical" evidence="12">
    <location>
        <begin position="183"/>
        <end position="207"/>
    </location>
</feature>
<feature type="transmembrane region" description="Helical" evidence="12">
    <location>
        <begin position="294"/>
        <end position="316"/>
    </location>
</feature>
<feature type="transmembrane region" description="Helical" evidence="12">
    <location>
        <begin position="120"/>
        <end position="138"/>
    </location>
</feature>
<keyword evidence="14" id="KW-1185">Reference proteome</keyword>
<feature type="transmembrane region" description="Helical" evidence="12">
    <location>
        <begin position="18"/>
        <end position="36"/>
    </location>
</feature>
<evidence type="ECO:0000256" key="12">
    <source>
        <dbReference type="SAM" id="Phobius"/>
    </source>
</evidence>
<dbReference type="GO" id="GO:0046872">
    <property type="term" value="F:metal ion binding"/>
    <property type="evidence" value="ECO:0007669"/>
    <property type="project" value="UniProtKB-KW"/>
</dbReference>
<dbReference type="KEGG" id="spib:G8759_35610"/>
<dbReference type="GO" id="GO:0016020">
    <property type="term" value="C:membrane"/>
    <property type="evidence" value="ECO:0007669"/>
    <property type="project" value="UniProtKB-SubCell"/>
</dbReference>
<name>A0A6G9AZ04_9BACT</name>
<keyword evidence="9 12" id="KW-0472">Membrane</keyword>
<evidence type="ECO:0000256" key="11">
    <source>
        <dbReference type="ARBA" id="ARBA00023444"/>
    </source>
</evidence>
<keyword evidence="8" id="KW-0350">Heme biosynthesis</keyword>
<dbReference type="GO" id="GO:0016491">
    <property type="term" value="F:oxidoreductase activity"/>
    <property type="evidence" value="ECO:0007669"/>
    <property type="project" value="UniProtKB-KW"/>
</dbReference>
<comment type="pathway">
    <text evidence="11">Porphyrin-containing compound metabolism.</text>
</comment>
<dbReference type="AlphaFoldDB" id="A0A6G9AZ04"/>
<evidence type="ECO:0000256" key="4">
    <source>
        <dbReference type="ARBA" id="ARBA00022723"/>
    </source>
</evidence>
<evidence type="ECO:0000313" key="14">
    <source>
        <dbReference type="Proteomes" id="UP000501802"/>
    </source>
</evidence>
<proteinExistence type="predicted"/>
<evidence type="ECO:0000256" key="6">
    <source>
        <dbReference type="ARBA" id="ARBA00023002"/>
    </source>
</evidence>
<keyword evidence="2" id="KW-1003">Cell membrane</keyword>
<dbReference type="Proteomes" id="UP000501802">
    <property type="component" value="Chromosome"/>
</dbReference>
<feature type="transmembrane region" description="Helical" evidence="12">
    <location>
        <begin position="95"/>
        <end position="115"/>
    </location>
</feature>
<keyword evidence="3 12" id="KW-0812">Transmembrane</keyword>
<protein>
    <submittedName>
        <fullName evidence="13">Heme A synthase</fullName>
    </submittedName>
</protein>
<accession>A0A6G9AZ04</accession>
<evidence type="ECO:0000256" key="9">
    <source>
        <dbReference type="ARBA" id="ARBA00023136"/>
    </source>
</evidence>
<gene>
    <name evidence="13" type="ORF">G8759_35610</name>
</gene>
<keyword evidence="7" id="KW-0408">Iron</keyword>
<dbReference type="InterPro" id="IPR003780">
    <property type="entry name" value="COX15/CtaA_fam"/>
</dbReference>
<feature type="transmembrane region" description="Helical" evidence="12">
    <location>
        <begin position="232"/>
        <end position="255"/>
    </location>
</feature>
<evidence type="ECO:0000256" key="1">
    <source>
        <dbReference type="ARBA" id="ARBA00004141"/>
    </source>
</evidence>
<dbReference type="InterPro" id="IPR050450">
    <property type="entry name" value="COX15/CtaA_HemeA_synthase"/>
</dbReference>
<sequence>MTSSSNLINKNGQRFRSLALLTILIIYLLILAGGIVRGTGSGMGCPDWPKCFGRWVPPTELSQLPPNYQEIYGAKLKGEVEFNAVKTWIEYANRLLGVLSGFFVFATLIASVPYLRRDKAVFIGSVVAFLLIGANGWLGSRVVATELAQYMISLHLFLAILVVFSLLFVFIRSSPPHPIKNETQALGSLLLVTMLLTLGQVLLGTIVRETLDEAVKRLGYDQRSNWIGSLDWAFYIHRSFSLVVLALHIGVIYQLRRFSKNEWLSGIATSLVILVLVEIATGVIMAYLEVPAAAQPIHLVLAIVIVGLQFVAWLVLTPSLISTKRDIDLSHVLNV</sequence>
<feature type="transmembrane region" description="Helical" evidence="12">
    <location>
        <begin position="150"/>
        <end position="171"/>
    </location>
</feature>
<keyword evidence="4" id="KW-0479">Metal-binding</keyword>
<dbReference type="PANTHER" id="PTHR35457:SF1">
    <property type="entry name" value="HEME A SYNTHASE"/>
    <property type="match status" value="1"/>
</dbReference>
<evidence type="ECO:0000256" key="7">
    <source>
        <dbReference type="ARBA" id="ARBA00023004"/>
    </source>
</evidence>
<reference evidence="13 14" key="1">
    <citation type="submission" date="2020-03" db="EMBL/GenBank/DDBJ databases">
        <authorList>
            <person name="Kim M.K."/>
        </authorList>
    </citation>
    <scope>NUCLEOTIDE SEQUENCE [LARGE SCALE GENOMIC DNA]</scope>
    <source>
        <strain evidence="13 14">BT328</strain>
    </source>
</reference>
<evidence type="ECO:0000256" key="8">
    <source>
        <dbReference type="ARBA" id="ARBA00023133"/>
    </source>
</evidence>
<comment type="subcellular location">
    <subcellularLocation>
        <location evidence="1">Membrane</location>
        <topology evidence="1">Multi-pass membrane protein</topology>
    </subcellularLocation>
</comment>
<dbReference type="RefSeq" id="WP_167218571.1">
    <property type="nucleotide sequence ID" value="NZ_CP050063.1"/>
</dbReference>
<evidence type="ECO:0000256" key="10">
    <source>
        <dbReference type="ARBA" id="ARBA00023157"/>
    </source>
</evidence>
<dbReference type="PANTHER" id="PTHR35457">
    <property type="entry name" value="HEME A SYNTHASE"/>
    <property type="match status" value="1"/>
</dbReference>
<dbReference type="EMBL" id="CP050063">
    <property type="protein sequence ID" value="QIP17596.1"/>
    <property type="molecule type" value="Genomic_DNA"/>
</dbReference>